<evidence type="ECO:0000313" key="1">
    <source>
        <dbReference type="EMBL" id="QXV72599.1"/>
    </source>
</evidence>
<sequence>MSSAKLGTNFSWVDDSRPLYDSYFEPDQDWTVSFLSQNGPRVNGHYRDSHLFICDKQKISRSISPMTVYRRGFGLAYRGGIPAAVPGEPPLPEIFSLEDWGAEAIARSKPDKPSYPIANALYELKDVPSMIRDIPVYYQRGYRSLLRTYGNSYLATDFAWLPFMQDLSGFAHAHHNAIEKLDRLTKTSSRVVHSRITLKDEKTATDVVESQTYGFDRVPFVEQCWAGEPSESTHFETSTKIWFSGQYSYRLPEPGPSGSSRWSGKTLRRMEGLNVTAYTLYKAIPWTWLIDWFGDFGDIVSNYSQDALDWSLNYGTIQGHFESYAVHRARRPVFTSPDGSSTGILSAETRNGYDAKRRVVAYPNFGRLKTENLTGFQLGVLSAFAAKYVGRGG</sequence>
<accession>A0A8F7KK28</accession>
<reference evidence="1" key="1">
    <citation type="submission" date="2021-02" db="EMBL/GenBank/DDBJ databases">
        <title>The hidden world within plants: metatranscriptomics unveil the complexity of wood microbiomes in grapevine.</title>
        <authorList>
            <person name="Nerva L."/>
            <person name="Garcia J.F."/>
            <person name="Favaretto F."/>
            <person name="Giudice G."/>
            <person name="Moffa L."/>
            <person name="Dario C."/>
            <person name="Riccardo V."/>
            <person name="Gambino G."/>
            <person name="Chitarra W."/>
        </authorList>
    </citation>
    <scope>NUCLEOTIDE SEQUENCE</scope>
</reference>
<name>A0A8F7KK28_9VIRU</name>
<dbReference type="EMBL" id="MW648453">
    <property type="protein sequence ID" value="QXV72599.1"/>
    <property type="molecule type" value="Genomic_RNA"/>
</dbReference>
<proteinExistence type="predicted"/>
<protein>
    <submittedName>
        <fullName evidence="1">Uncharacterized protein</fullName>
    </submittedName>
</protein>
<organism evidence="1">
    <name type="scientific">Grapevine-associated levi-like virus 6</name>
    <dbReference type="NCBI Taxonomy" id="2814361"/>
    <lineage>
        <taxon>Viruses</taxon>
        <taxon>Riboviria</taxon>
        <taxon>Orthornavirae</taxon>
        <taxon>Lenarviricota</taxon>
        <taxon>Leviviricetes</taxon>
        <taxon>Norzivirales</taxon>
        <taxon>Fiersviridae</taxon>
    </lineage>
</organism>